<dbReference type="PANTHER" id="PTHR43483">
    <property type="entry name" value="MEMBRANE TRANSPORTER PROTEIN HI_0806-RELATED"/>
    <property type="match status" value="1"/>
</dbReference>
<keyword evidence="5" id="KW-1003">Cell membrane</keyword>
<evidence type="ECO:0000256" key="2">
    <source>
        <dbReference type="ARBA" id="ARBA00022692"/>
    </source>
</evidence>
<dbReference type="Proteomes" id="UP000314901">
    <property type="component" value="Chromosome"/>
</dbReference>
<accession>A0AAX1F082</accession>
<gene>
    <name evidence="6" type="ORF">FIT94_05350</name>
</gene>
<comment type="similarity">
    <text evidence="5">Belongs to the 4-toluene sulfonate uptake permease (TSUP) (TC 2.A.102) family.</text>
</comment>
<feature type="transmembrane region" description="Helical" evidence="5">
    <location>
        <begin position="210"/>
        <end position="234"/>
    </location>
</feature>
<dbReference type="InterPro" id="IPR002781">
    <property type="entry name" value="TM_pro_TauE-like"/>
</dbReference>
<evidence type="ECO:0000256" key="4">
    <source>
        <dbReference type="ARBA" id="ARBA00023136"/>
    </source>
</evidence>
<feature type="transmembrane region" description="Helical" evidence="5">
    <location>
        <begin position="6"/>
        <end position="39"/>
    </location>
</feature>
<evidence type="ECO:0000313" key="7">
    <source>
        <dbReference type="Proteomes" id="UP000314901"/>
    </source>
</evidence>
<dbReference type="RefSeq" id="WP_139868300.1">
    <property type="nucleotide sequence ID" value="NZ_CP040949.1"/>
</dbReference>
<sequence length="265" mass="28521">MLTEVIILILAGSIVGILSGLLGIGGGLIIVPVLTFVLVHFHQLAFDQSILMAIGTSLASIVFTGGMSSFYHTKRNNMNWSTAGPYIPGVLLGSTIMAFVMPHLNITLIKHVFIAYTFLAAYEIFKAPTIKSVVQLPSVFLANIYGFTIASISTVIGIGGGTMFVPYFIYHKVNPRLAVGLASSLGIFIGLGASFGFIKNGLHASHFPRFSIGYIYLPGLILMTSSSLIFVRLATKWIHQISVLSLKKIFACLLFLIGLSMIFAG</sequence>
<dbReference type="KEGG" id="muv:FIT94_05350"/>
<proteinExistence type="inferred from homology"/>
<dbReference type="GeneID" id="66285312"/>
<reference evidence="6 7" key="1">
    <citation type="journal article" date="2019" name="ISME J.">
        <title>Evolution in action: habitat transition from sediment to the pelagial leads to genome streamlining in Methylophilaceae.</title>
        <authorList>
            <person name="Salcher M."/>
            <person name="Schaefle D."/>
            <person name="Kaspar M."/>
            <person name="Neuenschwander S.M."/>
            <person name="Ghai R."/>
        </authorList>
    </citation>
    <scope>NUCLEOTIDE SEQUENCE [LARGE SCALE GENOMIC DNA]</scope>
    <source>
        <strain evidence="6 7">MMS-RVI-51</strain>
    </source>
</reference>
<keyword evidence="3 5" id="KW-1133">Transmembrane helix</keyword>
<feature type="transmembrane region" description="Helical" evidence="5">
    <location>
        <begin position="83"/>
        <end position="101"/>
    </location>
</feature>
<evidence type="ECO:0000313" key="6">
    <source>
        <dbReference type="EMBL" id="QDC41469.1"/>
    </source>
</evidence>
<feature type="transmembrane region" description="Helical" evidence="5">
    <location>
        <begin position="177"/>
        <end position="198"/>
    </location>
</feature>
<organism evidence="6 7">
    <name type="scientific">Candidatus Methylopumilus universalis</name>
    <dbReference type="NCBI Taxonomy" id="2588536"/>
    <lineage>
        <taxon>Bacteria</taxon>
        <taxon>Pseudomonadati</taxon>
        <taxon>Pseudomonadota</taxon>
        <taxon>Betaproteobacteria</taxon>
        <taxon>Nitrosomonadales</taxon>
        <taxon>Methylophilaceae</taxon>
        <taxon>Candidatus Methylopumilus</taxon>
    </lineage>
</organism>
<keyword evidence="4 5" id="KW-0472">Membrane</keyword>
<name>A0AAX1F082_9PROT</name>
<protein>
    <recommendedName>
        <fullName evidence="5">Probable membrane transporter protein</fullName>
    </recommendedName>
</protein>
<dbReference type="AlphaFoldDB" id="A0AAX1F082"/>
<comment type="subcellular location">
    <subcellularLocation>
        <location evidence="5">Cell membrane</location>
        <topology evidence="5">Multi-pass membrane protein</topology>
    </subcellularLocation>
    <subcellularLocation>
        <location evidence="1">Membrane</location>
        <topology evidence="1">Multi-pass membrane protein</topology>
    </subcellularLocation>
</comment>
<evidence type="ECO:0000256" key="3">
    <source>
        <dbReference type="ARBA" id="ARBA00022989"/>
    </source>
</evidence>
<dbReference type="PANTHER" id="PTHR43483:SF3">
    <property type="entry name" value="MEMBRANE TRANSPORTER PROTEIN HI_0806-RELATED"/>
    <property type="match status" value="1"/>
</dbReference>
<evidence type="ECO:0000256" key="5">
    <source>
        <dbReference type="RuleBase" id="RU363041"/>
    </source>
</evidence>
<feature type="transmembrane region" description="Helical" evidence="5">
    <location>
        <begin position="51"/>
        <end position="71"/>
    </location>
</feature>
<feature type="transmembrane region" description="Helical" evidence="5">
    <location>
        <begin position="145"/>
        <end position="170"/>
    </location>
</feature>
<dbReference type="EMBL" id="CP040953">
    <property type="protein sequence ID" value="QDC41469.1"/>
    <property type="molecule type" value="Genomic_DNA"/>
</dbReference>
<feature type="transmembrane region" description="Helical" evidence="5">
    <location>
        <begin position="246"/>
        <end position="264"/>
    </location>
</feature>
<dbReference type="Pfam" id="PF01925">
    <property type="entry name" value="TauE"/>
    <property type="match status" value="1"/>
</dbReference>
<dbReference type="GO" id="GO:0005886">
    <property type="term" value="C:plasma membrane"/>
    <property type="evidence" value="ECO:0007669"/>
    <property type="project" value="UniProtKB-SubCell"/>
</dbReference>
<evidence type="ECO:0000256" key="1">
    <source>
        <dbReference type="ARBA" id="ARBA00004141"/>
    </source>
</evidence>
<keyword evidence="2 5" id="KW-0812">Transmembrane</keyword>